<evidence type="ECO:0000313" key="3">
    <source>
        <dbReference type="EMBL" id="CAI3991796.1"/>
    </source>
</evidence>
<evidence type="ECO:0000256" key="1">
    <source>
        <dbReference type="SAM" id="Coils"/>
    </source>
</evidence>
<dbReference type="EMBL" id="CAMXCT010001633">
    <property type="protein sequence ID" value="CAI3991796.1"/>
    <property type="molecule type" value="Genomic_DNA"/>
</dbReference>
<reference evidence="3" key="1">
    <citation type="submission" date="2022-10" db="EMBL/GenBank/DDBJ databases">
        <authorList>
            <person name="Chen Y."/>
            <person name="Dougan E. K."/>
            <person name="Chan C."/>
            <person name="Rhodes N."/>
            <person name="Thang M."/>
        </authorList>
    </citation>
    <scope>NUCLEOTIDE SEQUENCE</scope>
</reference>
<gene>
    <name evidence="3" type="ORF">C1SCF055_LOCUS18670</name>
</gene>
<evidence type="ECO:0000313" key="4">
    <source>
        <dbReference type="EMBL" id="CAL4779108.1"/>
    </source>
</evidence>
<dbReference type="EMBL" id="CAMXCT020001633">
    <property type="protein sequence ID" value="CAL1145171.1"/>
    <property type="molecule type" value="Genomic_DNA"/>
</dbReference>
<feature type="region of interest" description="Disordered" evidence="2">
    <location>
        <begin position="657"/>
        <end position="787"/>
    </location>
</feature>
<evidence type="ECO:0000313" key="5">
    <source>
        <dbReference type="Proteomes" id="UP001152797"/>
    </source>
</evidence>
<dbReference type="OrthoDB" id="423532at2759"/>
<sequence>MNSTETGKKVYRCGQNWFRHNLFWSPTSGDMGYDQVVKADPAEDPAFCKVKMFSPVEMDLAFVFAAHRDINKPELMDEWKRQFLSVSFEYRLDDVPISENFELHGIALKHSPLQQIFNILGFKSEWEAKHGTIKSEALSKLYEVSPSFVDTACTMGNRVLKDTELSALLLGADEQRKNPFDRWSKFQYDGVMHGYVNKDATSNRNLQSLTCRVLLAQKACLDLFINFMESDATSWPVAVRQSIKEVTASHNTIRAKLSAGDETWRAGWPESAERFWQLVKGCVYDLEYWSCLVALVKNRRSSNEYLESSPWLNEEVSAIKEMIQQEAKEKNVQLNKHKAEDAVVMTEDNQEDEEDEVDPVKTVLQHMKIGETDKPNLPFKKDAEVSLMSKLNERLLSFKKLAQRKVATCIKWIVEPQPTNENDLVDLYSDTWAKDYHGEWRSLHPGEEPHCTATLLHFFDSKKCSDGRLMKLLGAVARERKQNFAVKQSETIHMLMPPNGLKILKKNRLNYSGTNRGDTSYGVKLPSYDSDTTWQLTFGQKKQLFGKHRVSVGGQAPEGSEAESGALEPAFYHAGPPALDEEIIHCYSVGAINDMTPGDGSMAFLAIQRNLPYIGLVFTDHHAKLLTERLEAMTFEAMQNPKSALFSNELTKLIKEAKKAKPKAKGKAKGKNKAQKADDQEQGEEENEEEDPEIDADEDEAGADGDDDCGNKTPEWINSNGEETDAPSDVEEHEEDEDENQDEESEEEEQEEEEKPVPKKRKNTSEKVKDVAQKLRKLAKGNARSGK</sequence>
<name>A0A9P1CKB5_9DINO</name>
<organism evidence="3">
    <name type="scientific">Cladocopium goreaui</name>
    <dbReference type="NCBI Taxonomy" id="2562237"/>
    <lineage>
        <taxon>Eukaryota</taxon>
        <taxon>Sar</taxon>
        <taxon>Alveolata</taxon>
        <taxon>Dinophyceae</taxon>
        <taxon>Suessiales</taxon>
        <taxon>Symbiodiniaceae</taxon>
        <taxon>Cladocopium</taxon>
    </lineage>
</organism>
<protein>
    <submittedName>
        <fullName evidence="4">Glycosyltransferase-like protein LARGE2</fullName>
    </submittedName>
</protein>
<keyword evidence="5" id="KW-1185">Reference proteome</keyword>
<evidence type="ECO:0000256" key="2">
    <source>
        <dbReference type="SAM" id="MobiDB-lite"/>
    </source>
</evidence>
<feature type="compositionally biased region" description="Acidic residues" evidence="2">
    <location>
        <begin position="680"/>
        <end position="708"/>
    </location>
</feature>
<dbReference type="EMBL" id="CAMXCT030001633">
    <property type="protein sequence ID" value="CAL4779108.1"/>
    <property type="molecule type" value="Genomic_DNA"/>
</dbReference>
<proteinExistence type="predicted"/>
<feature type="compositionally biased region" description="Basic residues" evidence="2">
    <location>
        <begin position="660"/>
        <end position="674"/>
    </location>
</feature>
<feature type="compositionally biased region" description="Acidic residues" evidence="2">
    <location>
        <begin position="722"/>
        <end position="754"/>
    </location>
</feature>
<reference evidence="4 5" key="2">
    <citation type="submission" date="2024-05" db="EMBL/GenBank/DDBJ databases">
        <authorList>
            <person name="Chen Y."/>
            <person name="Shah S."/>
            <person name="Dougan E. K."/>
            <person name="Thang M."/>
            <person name="Chan C."/>
        </authorList>
    </citation>
    <scope>NUCLEOTIDE SEQUENCE [LARGE SCALE GENOMIC DNA]</scope>
</reference>
<feature type="compositionally biased region" description="Basic and acidic residues" evidence="2">
    <location>
        <begin position="763"/>
        <end position="773"/>
    </location>
</feature>
<dbReference type="Proteomes" id="UP001152797">
    <property type="component" value="Unassembled WGS sequence"/>
</dbReference>
<keyword evidence="1" id="KW-0175">Coiled coil</keyword>
<dbReference type="AlphaFoldDB" id="A0A9P1CKB5"/>
<feature type="coiled-coil region" evidence="1">
    <location>
        <begin position="320"/>
        <end position="356"/>
    </location>
</feature>
<accession>A0A9P1CKB5</accession>
<comment type="caution">
    <text evidence="3">The sequence shown here is derived from an EMBL/GenBank/DDBJ whole genome shotgun (WGS) entry which is preliminary data.</text>
</comment>